<gene>
    <name evidence="2" type="ORF">I6I10_09165</name>
    <name evidence="3" type="ORF">I6J21_06975</name>
</gene>
<dbReference type="AlphaFoldDB" id="A0A7T4EE24"/>
<dbReference type="EMBL" id="CP066007">
    <property type="protein sequence ID" value="QQB45666.1"/>
    <property type="molecule type" value="Genomic_DNA"/>
</dbReference>
<evidence type="ECO:0000256" key="1">
    <source>
        <dbReference type="SAM" id="MobiDB-lite"/>
    </source>
</evidence>
<proteinExistence type="predicted"/>
<dbReference type="Proteomes" id="UP000617681">
    <property type="component" value="Chromosome"/>
</dbReference>
<evidence type="ECO:0000313" key="3">
    <source>
        <dbReference type="EMBL" id="QRP69580.1"/>
    </source>
</evidence>
<feature type="compositionally biased region" description="Polar residues" evidence="1">
    <location>
        <begin position="31"/>
        <end position="45"/>
    </location>
</feature>
<evidence type="ECO:0000313" key="4">
    <source>
        <dbReference type="Proteomes" id="UP000596145"/>
    </source>
</evidence>
<sequence length="166" mass="17885">MIEPTEVTPDRIVRAAAANDVTLTPVELPTPESSTDATTATEQAQNKPTVWKVNLNGFDTLVVQLSPAAMIVRSDRRLNPAGDDVDDATFTADYLAANTVNSRIYGIKAVIADVDTDPVARIEYEILTGAGLTDQQLTQELHTAFTGIIASHGILARESSEIRNHL</sequence>
<accession>A0A7T4EE24</accession>
<evidence type="ECO:0000313" key="2">
    <source>
        <dbReference type="EMBL" id="QQB45666.1"/>
    </source>
</evidence>
<organism evidence="2 4">
    <name type="scientific">Corynebacterium glucuronolyticum</name>
    <dbReference type="NCBI Taxonomy" id="39791"/>
    <lineage>
        <taxon>Bacteria</taxon>
        <taxon>Bacillati</taxon>
        <taxon>Actinomycetota</taxon>
        <taxon>Actinomycetes</taxon>
        <taxon>Mycobacteriales</taxon>
        <taxon>Corynebacteriaceae</taxon>
        <taxon>Corynebacterium</taxon>
    </lineage>
</organism>
<dbReference type="EMBL" id="CP069534">
    <property type="protein sequence ID" value="QRP69580.1"/>
    <property type="molecule type" value="Genomic_DNA"/>
</dbReference>
<feature type="region of interest" description="Disordered" evidence="1">
    <location>
        <begin position="26"/>
        <end position="45"/>
    </location>
</feature>
<reference evidence="2 4" key="1">
    <citation type="submission" date="2020-12" db="EMBL/GenBank/DDBJ databases">
        <title>FDA dAtabase for Regulatory Grade micrObial Sequences (FDA-ARGOS): Supporting development and validation of Infectious Disease Dx tests.</title>
        <authorList>
            <person name="Sproer C."/>
            <person name="Gronow S."/>
            <person name="Severitt S."/>
            <person name="Schroder I."/>
            <person name="Tallon L."/>
            <person name="Sadzewicz L."/>
            <person name="Zhao X."/>
            <person name="Boylan J."/>
            <person name="Ott S."/>
            <person name="Bowen H."/>
            <person name="Vavikolanu K."/>
            <person name="Mehta A."/>
            <person name="Aluvathingal J."/>
            <person name="Nadendla S."/>
            <person name="Lowell S."/>
            <person name="Myers T."/>
            <person name="Yan Y."/>
            <person name="Sichtig H."/>
        </authorList>
    </citation>
    <scope>NUCLEOTIDE SEQUENCE [LARGE SCALE GENOMIC DNA]</scope>
    <source>
        <strain evidence="2 4">FDAARGOS_1053</strain>
        <strain evidence="3">FDAARGOS_1191</strain>
    </source>
</reference>
<dbReference type="OrthoDB" id="9893632at2"/>
<dbReference type="RefSeq" id="WP_005394072.1">
    <property type="nucleotide sequence ID" value="NZ_CP066007.1"/>
</dbReference>
<dbReference type="Proteomes" id="UP000596145">
    <property type="component" value="Chromosome"/>
</dbReference>
<dbReference type="GeneID" id="92760149"/>
<name>A0A7T4EE24_9CORY</name>
<protein>
    <submittedName>
        <fullName evidence="2">Uncharacterized protein</fullName>
    </submittedName>
</protein>